<dbReference type="CDD" id="cd07103">
    <property type="entry name" value="ALDH_F5_SSADH_GabD"/>
    <property type="match status" value="1"/>
</dbReference>
<evidence type="ECO:0000313" key="7">
    <source>
        <dbReference type="EMBL" id="KNB69310.1"/>
    </source>
</evidence>
<dbReference type="RefSeq" id="WP_049741312.1">
    <property type="nucleotide sequence ID" value="NZ_BJON01000017.1"/>
</dbReference>
<comment type="caution">
    <text evidence="7">The sequence shown here is derived from an EMBL/GenBank/DDBJ whole genome shotgun (WGS) entry which is preliminary data.</text>
</comment>
<dbReference type="Gene3D" id="3.40.309.10">
    <property type="entry name" value="Aldehyde Dehydrogenase, Chain A, domain 2"/>
    <property type="match status" value="1"/>
</dbReference>
<dbReference type="FunFam" id="3.40.309.10:FF:000004">
    <property type="entry name" value="Succinate-semialdehyde dehydrogenase I"/>
    <property type="match status" value="1"/>
</dbReference>
<dbReference type="Proteomes" id="UP000036834">
    <property type="component" value="Unassembled WGS sequence"/>
</dbReference>
<dbReference type="PROSITE" id="PS00687">
    <property type="entry name" value="ALDEHYDE_DEHYDR_GLU"/>
    <property type="match status" value="1"/>
</dbReference>
<dbReference type="PANTHER" id="PTHR43353">
    <property type="entry name" value="SUCCINATE-SEMIALDEHYDE DEHYDROGENASE, MITOCHONDRIAL"/>
    <property type="match status" value="1"/>
</dbReference>
<dbReference type="InterPro" id="IPR050740">
    <property type="entry name" value="Aldehyde_DH_Superfamily"/>
</dbReference>
<dbReference type="PANTHER" id="PTHR43353:SF5">
    <property type="entry name" value="SUCCINATE-SEMIALDEHYDE DEHYDROGENASE, MITOCHONDRIAL"/>
    <property type="match status" value="1"/>
</dbReference>
<comment type="similarity">
    <text evidence="1 4">Belongs to the aldehyde dehydrogenase family.</text>
</comment>
<evidence type="ECO:0000259" key="5">
    <source>
        <dbReference type="Pfam" id="PF00171"/>
    </source>
</evidence>
<proteinExistence type="inferred from homology"/>
<dbReference type="EMBL" id="LGIQ01000011">
    <property type="protein sequence ID" value="KNB69310.1"/>
    <property type="molecule type" value="Genomic_DNA"/>
</dbReference>
<gene>
    <name evidence="7" type="primary">gabD</name>
    <name evidence="6" type="synonym">gabD_3</name>
    <name evidence="7" type="ORF">ADS79_25730</name>
    <name evidence="6" type="ORF">BRE01_44210</name>
</gene>
<dbReference type="GO" id="GO:0004777">
    <property type="term" value="F:succinate-semialdehyde dehydrogenase (NAD+) activity"/>
    <property type="evidence" value="ECO:0007669"/>
    <property type="project" value="TreeGrafter"/>
</dbReference>
<evidence type="ECO:0000256" key="2">
    <source>
        <dbReference type="ARBA" id="ARBA00023002"/>
    </source>
</evidence>
<dbReference type="AlphaFoldDB" id="A0A0K9YM85"/>
<keyword evidence="9" id="KW-1185">Reference proteome</keyword>
<dbReference type="InterPro" id="IPR016161">
    <property type="entry name" value="Ald_DH/histidinol_DH"/>
</dbReference>
<dbReference type="InterPro" id="IPR016160">
    <property type="entry name" value="Ald_DH_CS_CYS"/>
</dbReference>
<dbReference type="Gene3D" id="3.40.605.10">
    <property type="entry name" value="Aldehyde Dehydrogenase, Chain A, domain 1"/>
    <property type="match status" value="1"/>
</dbReference>
<evidence type="ECO:0000313" key="8">
    <source>
        <dbReference type="Proteomes" id="UP000036834"/>
    </source>
</evidence>
<dbReference type="InterPro" id="IPR029510">
    <property type="entry name" value="Ald_DH_CS_GLU"/>
</dbReference>
<name>A0A0K9YM85_9BACL</name>
<reference evidence="7" key="2">
    <citation type="submission" date="2015-07" db="EMBL/GenBank/DDBJ databases">
        <title>MeaNS - Measles Nucleotide Surveillance Program.</title>
        <authorList>
            <person name="Tran T."/>
            <person name="Druce J."/>
        </authorList>
    </citation>
    <scope>NUCLEOTIDE SEQUENCE</scope>
    <source>
        <strain evidence="7">DSM 9887</strain>
    </source>
</reference>
<reference evidence="8" key="1">
    <citation type="submission" date="2015-07" db="EMBL/GenBank/DDBJ databases">
        <title>Genome sequencing project for genomic taxonomy and phylogenomics of Bacillus-like bacteria.</title>
        <authorList>
            <person name="Liu B."/>
            <person name="Wang J."/>
            <person name="Zhu Y."/>
            <person name="Liu G."/>
            <person name="Chen Q."/>
            <person name="Chen Z."/>
            <person name="Lan J."/>
            <person name="Che J."/>
            <person name="Ge C."/>
            <person name="Shi H."/>
            <person name="Pan Z."/>
            <person name="Liu X."/>
        </authorList>
    </citation>
    <scope>NUCLEOTIDE SEQUENCE [LARGE SCALE GENOMIC DNA]</scope>
    <source>
        <strain evidence="8">DSM 9887</strain>
    </source>
</reference>
<keyword evidence="2 4" id="KW-0560">Oxidoreductase</keyword>
<evidence type="ECO:0000256" key="3">
    <source>
        <dbReference type="PROSITE-ProRule" id="PRU10007"/>
    </source>
</evidence>
<dbReference type="EC" id="1.2.1.16" evidence="7"/>
<dbReference type="SUPFAM" id="SSF53720">
    <property type="entry name" value="ALDH-like"/>
    <property type="match status" value="1"/>
</dbReference>
<dbReference type="InterPro" id="IPR015590">
    <property type="entry name" value="Aldehyde_DH_dom"/>
</dbReference>
<dbReference type="PATRIC" id="fig|54915.3.peg.4303"/>
<dbReference type="EMBL" id="BJON01000017">
    <property type="protein sequence ID" value="GED70719.1"/>
    <property type="molecule type" value="Genomic_DNA"/>
</dbReference>
<dbReference type="FunFam" id="3.40.605.10:FF:000005">
    <property type="entry name" value="Succinate-semialdehyde dehydrogenase I"/>
    <property type="match status" value="1"/>
</dbReference>
<evidence type="ECO:0000256" key="4">
    <source>
        <dbReference type="RuleBase" id="RU003345"/>
    </source>
</evidence>
<dbReference type="Proteomes" id="UP000319578">
    <property type="component" value="Unassembled WGS sequence"/>
</dbReference>
<evidence type="ECO:0000313" key="6">
    <source>
        <dbReference type="EMBL" id="GED70719.1"/>
    </source>
</evidence>
<evidence type="ECO:0000313" key="9">
    <source>
        <dbReference type="Proteomes" id="UP000319578"/>
    </source>
</evidence>
<feature type="active site" evidence="3">
    <location>
        <position position="252"/>
    </location>
</feature>
<evidence type="ECO:0000256" key="1">
    <source>
        <dbReference type="ARBA" id="ARBA00009986"/>
    </source>
</evidence>
<accession>A0A0K9YM85</accession>
<dbReference type="InterPro" id="IPR016162">
    <property type="entry name" value="Ald_DH_N"/>
</dbReference>
<feature type="domain" description="Aldehyde dehydrogenase" evidence="5">
    <location>
        <begin position="23"/>
        <end position="479"/>
    </location>
</feature>
<dbReference type="STRING" id="54915.ADS79_25730"/>
<dbReference type="PROSITE" id="PS00070">
    <property type="entry name" value="ALDEHYDE_DEHYDR_CYS"/>
    <property type="match status" value="1"/>
</dbReference>
<reference evidence="6 9" key="3">
    <citation type="submission" date="2019-06" db="EMBL/GenBank/DDBJ databases">
        <title>Whole genome shotgun sequence of Brevibacillus reuszeri NBRC 15719.</title>
        <authorList>
            <person name="Hosoyama A."/>
            <person name="Uohara A."/>
            <person name="Ohji S."/>
            <person name="Ichikawa N."/>
        </authorList>
    </citation>
    <scope>NUCLEOTIDE SEQUENCE [LARGE SCALE GENOMIC DNA]</scope>
    <source>
        <strain evidence="6 9">NBRC 15719</strain>
    </source>
</reference>
<dbReference type="OrthoDB" id="20170at2"/>
<dbReference type="InterPro" id="IPR016163">
    <property type="entry name" value="Ald_DH_C"/>
</dbReference>
<organism evidence="7 8">
    <name type="scientific">Brevibacillus reuszeri</name>
    <dbReference type="NCBI Taxonomy" id="54915"/>
    <lineage>
        <taxon>Bacteria</taxon>
        <taxon>Bacillati</taxon>
        <taxon>Bacillota</taxon>
        <taxon>Bacilli</taxon>
        <taxon>Bacillales</taxon>
        <taxon>Paenibacillaceae</taxon>
        <taxon>Brevibacillus</taxon>
    </lineage>
</organism>
<dbReference type="Pfam" id="PF00171">
    <property type="entry name" value="Aldedh"/>
    <property type="match status" value="1"/>
</dbReference>
<dbReference type="GO" id="GO:0009450">
    <property type="term" value="P:gamma-aminobutyric acid catabolic process"/>
    <property type="evidence" value="ECO:0007669"/>
    <property type="project" value="TreeGrafter"/>
</dbReference>
<sequence>MNWIQHDDLNYAWINGEKLFVNDSMDVMNPATGKPMARVPRGGKELTSQAIDAASKAFPAWSKLPADQRATYLLDWADRILADRERLAWLLSTEQGKPLEEARGEIFGTTVYIRWYAEEGKRAYGEIIPSSRQGQRLMVLKEAIGVVGLIPPANFPSAIVANKVAPALAAGCTFVLKPAEQTPLIAIALLDHLMATGIPAGVANVVTGVAEEIGSTLSADPRVRKIGFTGSTEVGKILMRQAADHVKRLMLELGGNAPVVVFPDANIDKTVDAIIGNKFENCGQVCNGINLIYAHESIRAELVEKLAEKIRKLKVGVGTDEGTQIGPMIDPSYLDKVESLVSDAVAKGAKLVVGGKRVTDEGLQDGYFYAPTLLDEVTADMELTKREIFGPVAPVLSFTNEAEVLARCNNTPYGLAAYVFTKDAARMFRMIDGLEVGNLAINGTSLANPQSPFGGVKESGIGRVGGHQGLEEYMELKYVALTIE</sequence>
<protein>
    <submittedName>
        <fullName evidence="6 7">Succinate-semialdehyde dehydrogenase</fullName>
        <ecNumber evidence="7">1.2.1.16</ecNumber>
    </submittedName>
</protein>